<evidence type="ECO:0000256" key="1">
    <source>
        <dbReference type="SAM" id="MobiDB-lite"/>
    </source>
</evidence>
<evidence type="ECO:0000313" key="2">
    <source>
        <dbReference type="EMBL" id="CAF4406177.1"/>
    </source>
</evidence>
<gene>
    <name evidence="2" type="ORF">KXQ929_LOCUS51310</name>
</gene>
<evidence type="ECO:0000313" key="3">
    <source>
        <dbReference type="Proteomes" id="UP000663868"/>
    </source>
</evidence>
<feature type="region of interest" description="Disordered" evidence="1">
    <location>
        <begin position="1"/>
        <end position="21"/>
    </location>
</feature>
<organism evidence="2 3">
    <name type="scientific">Adineta steineri</name>
    <dbReference type="NCBI Taxonomy" id="433720"/>
    <lineage>
        <taxon>Eukaryota</taxon>
        <taxon>Metazoa</taxon>
        <taxon>Spiralia</taxon>
        <taxon>Gnathifera</taxon>
        <taxon>Rotifera</taxon>
        <taxon>Eurotatoria</taxon>
        <taxon>Bdelloidea</taxon>
        <taxon>Adinetida</taxon>
        <taxon>Adinetidae</taxon>
        <taxon>Adineta</taxon>
    </lineage>
</organism>
<accession>A0A820PP96</accession>
<sequence>MRSSVISHRSNDSDLREQSKQTFTKTAVYKSSIVALKRFHKIKLETTRALQLEVKAV</sequence>
<reference evidence="2" key="1">
    <citation type="submission" date="2021-02" db="EMBL/GenBank/DDBJ databases">
        <authorList>
            <person name="Nowell W R."/>
        </authorList>
    </citation>
    <scope>NUCLEOTIDE SEQUENCE</scope>
</reference>
<dbReference type="AlphaFoldDB" id="A0A820PP96"/>
<feature type="non-terminal residue" evidence="2">
    <location>
        <position position="57"/>
    </location>
</feature>
<name>A0A820PP96_9BILA</name>
<feature type="compositionally biased region" description="Basic and acidic residues" evidence="1">
    <location>
        <begin position="9"/>
        <end position="19"/>
    </location>
</feature>
<feature type="non-terminal residue" evidence="2">
    <location>
        <position position="1"/>
    </location>
</feature>
<protein>
    <submittedName>
        <fullName evidence="2">Uncharacterized protein</fullName>
    </submittedName>
</protein>
<dbReference type="EMBL" id="CAJOBB010025127">
    <property type="protein sequence ID" value="CAF4406177.1"/>
    <property type="molecule type" value="Genomic_DNA"/>
</dbReference>
<comment type="caution">
    <text evidence="2">The sequence shown here is derived from an EMBL/GenBank/DDBJ whole genome shotgun (WGS) entry which is preliminary data.</text>
</comment>
<dbReference type="Proteomes" id="UP000663868">
    <property type="component" value="Unassembled WGS sequence"/>
</dbReference>
<proteinExistence type="predicted"/>